<dbReference type="EMBL" id="JAHRIP010049031">
    <property type="protein sequence ID" value="MEQ2300160.1"/>
    <property type="molecule type" value="Genomic_DNA"/>
</dbReference>
<gene>
    <name evidence="2" type="ORF">AMECASPLE_022463</name>
</gene>
<accession>A0ABV0Z247</accession>
<proteinExistence type="predicted"/>
<keyword evidence="3" id="KW-1185">Reference proteome</keyword>
<comment type="caution">
    <text evidence="2">The sequence shown here is derived from an EMBL/GenBank/DDBJ whole genome shotgun (WGS) entry which is preliminary data.</text>
</comment>
<evidence type="ECO:0000313" key="3">
    <source>
        <dbReference type="Proteomes" id="UP001469553"/>
    </source>
</evidence>
<organism evidence="2 3">
    <name type="scientific">Ameca splendens</name>
    <dbReference type="NCBI Taxonomy" id="208324"/>
    <lineage>
        <taxon>Eukaryota</taxon>
        <taxon>Metazoa</taxon>
        <taxon>Chordata</taxon>
        <taxon>Craniata</taxon>
        <taxon>Vertebrata</taxon>
        <taxon>Euteleostomi</taxon>
        <taxon>Actinopterygii</taxon>
        <taxon>Neopterygii</taxon>
        <taxon>Teleostei</taxon>
        <taxon>Neoteleostei</taxon>
        <taxon>Acanthomorphata</taxon>
        <taxon>Ovalentaria</taxon>
        <taxon>Atherinomorphae</taxon>
        <taxon>Cyprinodontiformes</taxon>
        <taxon>Goodeidae</taxon>
        <taxon>Ameca</taxon>
    </lineage>
</organism>
<feature type="region of interest" description="Disordered" evidence="1">
    <location>
        <begin position="1"/>
        <end position="55"/>
    </location>
</feature>
<feature type="compositionally biased region" description="Basic and acidic residues" evidence="1">
    <location>
        <begin position="108"/>
        <end position="117"/>
    </location>
</feature>
<evidence type="ECO:0000313" key="2">
    <source>
        <dbReference type="EMBL" id="MEQ2300160.1"/>
    </source>
</evidence>
<reference evidence="2 3" key="1">
    <citation type="submission" date="2021-06" db="EMBL/GenBank/DDBJ databases">
        <authorList>
            <person name="Palmer J.M."/>
        </authorList>
    </citation>
    <scope>NUCLEOTIDE SEQUENCE [LARGE SCALE GENOMIC DNA]</scope>
    <source>
        <strain evidence="2 3">AS_MEX2019</strain>
        <tissue evidence="2">Muscle</tissue>
    </source>
</reference>
<protein>
    <submittedName>
        <fullName evidence="2">Uncharacterized protein</fullName>
    </submittedName>
</protein>
<dbReference type="Proteomes" id="UP001469553">
    <property type="component" value="Unassembled WGS sequence"/>
</dbReference>
<sequence length="117" mass="12880">MGPRPYTKTGQIHAASSPRLGAHTQSRRLPPCPRNHTNTPSHCHCNDSPGRNTNQLSSTITAQLIQMPVTTHPKRGHNPPYHTLYPLHATLQPAALIPPNASCPSPPVHEKERKKNQ</sequence>
<feature type="region of interest" description="Disordered" evidence="1">
    <location>
        <begin position="96"/>
        <end position="117"/>
    </location>
</feature>
<evidence type="ECO:0000256" key="1">
    <source>
        <dbReference type="SAM" id="MobiDB-lite"/>
    </source>
</evidence>
<name>A0ABV0Z247_9TELE</name>